<feature type="compositionally biased region" description="Basic and acidic residues" evidence="6">
    <location>
        <begin position="819"/>
        <end position="848"/>
    </location>
</feature>
<feature type="compositionally biased region" description="Basic and acidic residues" evidence="6">
    <location>
        <begin position="947"/>
        <end position="979"/>
    </location>
</feature>
<feature type="domain" description="Calponin-homology (CH)" evidence="7">
    <location>
        <begin position="1489"/>
        <end position="1597"/>
    </location>
</feature>
<dbReference type="GO" id="GO:0051017">
    <property type="term" value="P:actin filament bundle assembly"/>
    <property type="evidence" value="ECO:0007669"/>
    <property type="project" value="InterPro"/>
</dbReference>
<keyword evidence="3" id="KW-0106">Calcium</keyword>
<protein>
    <submittedName>
        <fullName evidence="8">Actin binding protein</fullName>
    </submittedName>
</protein>
<dbReference type="GO" id="GO:0051015">
    <property type="term" value="F:actin filament binding"/>
    <property type="evidence" value="ECO:0007669"/>
    <property type="project" value="InterPro"/>
</dbReference>
<feature type="domain" description="Calponin-homology (CH)" evidence="7">
    <location>
        <begin position="1073"/>
        <end position="1190"/>
    </location>
</feature>
<dbReference type="GO" id="GO:0046872">
    <property type="term" value="F:metal ion binding"/>
    <property type="evidence" value="ECO:0007669"/>
    <property type="project" value="UniProtKB-KW"/>
</dbReference>
<dbReference type="InParanoid" id="A0A2P6ND79"/>
<dbReference type="OrthoDB" id="431378at2759"/>
<dbReference type="InterPro" id="IPR001715">
    <property type="entry name" value="CH_dom"/>
</dbReference>
<dbReference type="Proteomes" id="UP000241769">
    <property type="component" value="Unassembled WGS sequence"/>
</dbReference>
<evidence type="ECO:0000313" key="9">
    <source>
        <dbReference type="Proteomes" id="UP000241769"/>
    </source>
</evidence>
<dbReference type="PROSITE" id="PS00020">
    <property type="entry name" value="ACTININ_2"/>
    <property type="match status" value="1"/>
</dbReference>
<dbReference type="STRING" id="1890364.A0A2P6ND79"/>
<dbReference type="FunFam" id="1.10.418.10:FF:000010">
    <property type="entry name" value="Plastin-3 isoform 1"/>
    <property type="match status" value="1"/>
</dbReference>
<dbReference type="FunCoup" id="A0A2P6ND79">
    <property type="interactions" value="10"/>
</dbReference>
<evidence type="ECO:0000256" key="5">
    <source>
        <dbReference type="SAM" id="Coils"/>
    </source>
</evidence>
<dbReference type="SUPFAM" id="SSF47576">
    <property type="entry name" value="Calponin-homology domain, CH-domain"/>
    <property type="match status" value="1"/>
</dbReference>
<keyword evidence="1" id="KW-0479">Metal-binding</keyword>
<feature type="coiled-coil region" evidence="5">
    <location>
        <begin position="283"/>
        <end position="369"/>
    </location>
</feature>
<feature type="domain" description="Calponin-homology (CH)" evidence="7">
    <location>
        <begin position="1355"/>
        <end position="1472"/>
    </location>
</feature>
<proteinExistence type="predicted"/>
<dbReference type="PANTHER" id="PTHR19961:SF18">
    <property type="entry name" value="FI19014P1"/>
    <property type="match status" value="1"/>
</dbReference>
<keyword evidence="9" id="KW-1185">Reference proteome</keyword>
<feature type="coiled-coil region" evidence="5">
    <location>
        <begin position="410"/>
        <end position="451"/>
    </location>
</feature>
<evidence type="ECO:0000256" key="1">
    <source>
        <dbReference type="ARBA" id="ARBA00022723"/>
    </source>
</evidence>
<comment type="caution">
    <text evidence="8">The sequence shown here is derived from an EMBL/GenBank/DDBJ whole genome shotgun (WGS) entry which is preliminary data.</text>
</comment>
<dbReference type="InterPro" id="IPR001589">
    <property type="entry name" value="Actinin_actin-bd_CS"/>
</dbReference>
<feature type="region of interest" description="Disordered" evidence="6">
    <location>
        <begin position="819"/>
        <end position="979"/>
    </location>
</feature>
<dbReference type="CDD" id="cd21220">
    <property type="entry name" value="CH_PLS_FIM_rpt4"/>
    <property type="match status" value="1"/>
</dbReference>
<keyword evidence="2" id="KW-0677">Repeat</keyword>
<dbReference type="GO" id="GO:0005737">
    <property type="term" value="C:cytoplasm"/>
    <property type="evidence" value="ECO:0007669"/>
    <property type="project" value="TreeGrafter"/>
</dbReference>
<evidence type="ECO:0000256" key="6">
    <source>
        <dbReference type="SAM" id="MobiDB-lite"/>
    </source>
</evidence>
<dbReference type="PANTHER" id="PTHR19961">
    <property type="entry name" value="FIMBRIN/PLASTIN"/>
    <property type="match status" value="1"/>
</dbReference>
<dbReference type="Gene3D" id="1.10.418.10">
    <property type="entry name" value="Calponin-like domain"/>
    <property type="match status" value="4"/>
</dbReference>
<feature type="compositionally biased region" description="Basic and acidic residues" evidence="6">
    <location>
        <begin position="855"/>
        <end position="940"/>
    </location>
</feature>
<evidence type="ECO:0000256" key="4">
    <source>
        <dbReference type="ARBA" id="ARBA00023203"/>
    </source>
</evidence>
<dbReference type="GO" id="GO:0051639">
    <property type="term" value="P:actin filament network formation"/>
    <property type="evidence" value="ECO:0007669"/>
    <property type="project" value="TreeGrafter"/>
</dbReference>
<dbReference type="CDD" id="cd21218">
    <property type="entry name" value="CH_PLS_FIM_rpt2"/>
    <property type="match status" value="1"/>
</dbReference>
<accession>A0A2P6ND79</accession>
<feature type="domain" description="Calponin-homology (CH)" evidence="7">
    <location>
        <begin position="1220"/>
        <end position="1332"/>
    </location>
</feature>
<evidence type="ECO:0000256" key="3">
    <source>
        <dbReference type="ARBA" id="ARBA00022837"/>
    </source>
</evidence>
<organism evidence="8 9">
    <name type="scientific">Planoprotostelium fungivorum</name>
    <dbReference type="NCBI Taxonomy" id="1890364"/>
    <lineage>
        <taxon>Eukaryota</taxon>
        <taxon>Amoebozoa</taxon>
        <taxon>Evosea</taxon>
        <taxon>Variosea</taxon>
        <taxon>Cavosteliida</taxon>
        <taxon>Cavosteliaceae</taxon>
        <taxon>Planoprotostelium</taxon>
    </lineage>
</organism>
<dbReference type="EMBL" id="MDYQ01000115">
    <property type="protein sequence ID" value="PRP81882.1"/>
    <property type="molecule type" value="Genomic_DNA"/>
</dbReference>
<name>A0A2P6ND79_9EUKA</name>
<gene>
    <name evidence="8" type="ORF">PROFUN_08746</name>
</gene>
<feature type="region of interest" description="Disordered" evidence="6">
    <location>
        <begin position="1005"/>
        <end position="1045"/>
    </location>
</feature>
<dbReference type="CDD" id="cd21219">
    <property type="entry name" value="CH_PLS_FIM_rpt3"/>
    <property type="match status" value="1"/>
</dbReference>
<keyword evidence="5" id="KW-0175">Coiled coil</keyword>
<feature type="region of interest" description="Disordered" evidence="6">
    <location>
        <begin position="1338"/>
        <end position="1357"/>
    </location>
</feature>
<evidence type="ECO:0000256" key="2">
    <source>
        <dbReference type="ARBA" id="ARBA00022737"/>
    </source>
</evidence>
<feature type="region of interest" description="Disordered" evidence="6">
    <location>
        <begin position="1"/>
        <end position="88"/>
    </location>
</feature>
<dbReference type="SMART" id="SM00033">
    <property type="entry name" value="CH"/>
    <property type="match status" value="4"/>
</dbReference>
<dbReference type="GO" id="GO:0032432">
    <property type="term" value="C:actin filament bundle"/>
    <property type="evidence" value="ECO:0007669"/>
    <property type="project" value="TreeGrafter"/>
</dbReference>
<keyword evidence="4" id="KW-0009">Actin-binding</keyword>
<evidence type="ECO:0000259" key="7">
    <source>
        <dbReference type="PROSITE" id="PS50021"/>
    </source>
</evidence>
<sequence>MNEPSSPLIQRVERDVLESCGDSPQPYDAKERSRRTSMIRRNPSLRRPNSTGYTSTPIIEDTGPLLSPTRRDRILSSPATSAPPSPSKKNSLYLKIVFPPTTTVDPNDPEGKVVITTQFPFEFKVVCLDNNVNVTQAVVCIQKMYKLPLIGTVGLYDPQNRRWLEDSIALKDIPDLSSVESLEYRNQAEPINLGSTRERRKTRLTSPFFAEWQDSLKASMKQKEDAKKRQSQLATLAPQAEIEDLRQRLNSLSFPSRTATPDLLKSPEKPTLTRSLSAKSLMKDDKKEELDALTRALEEREAQAMMAAEIGRVLLEQNEELKAEIHAVRQREGDYNELRQMYDKMEDSREKAENKMTKLKSRTMFLNSQLEEALTVNVNLMSQIESNNQSTIGRSQKMRTPLQMARDEELEDLKYNLLQSQQQEEKMKKKIEKITVEKQMLEAQVHTLNEDLCDTQLGLTEQDDLKQHLRRTARENQKLMDAVSRYGKGTPGKSNQIDLQRMWGQLSAAVRQNEKSEKFGEMERKILENSKKTIEGMYEEVQSGKDMEQCVAGKILSVLKNGKSLENSGEEEGEAVSVSTLYLSLAVLSMTITGETENKLKDIISVDSEHERDMEELRLRMKTEETVRRKFEEKYVELKHKAEVEISNADRARQEALDSLVLVREEIAQQALFYEKEIETVKSALQEKSMKSHEDALAALRAEMEIAVREAQESGKSQVEESKLQVEREQRERLDQLQTELLRVCEERDRSVKKIESLQRDVDNVRKSMESLENFVEEKRGESAKRVVDRLNDDERRLHELNEKSASLAIALQRIQNDLEQRKREEGEKEEEKKRREEEAEETKRQTEETWSQEQKLRLEDSERSAEQIRKEKNGELEREREAINRELEHVREEREKSVAREREEVKMKEESQEREKELSRKFQEMVEENRRSEEQKQNERAGTGQEMEKLREELEAEKRKFEENSKQQEDKLTEMHRQMEDMRKTIENLNQQKVVDQEAIRKFEENEKESEEEKKKMKKEMEEENERRKREEEERKKEEDLQRERRLSIPGHALLFAPGKLDENSMKTQEVDEAQRRVVDVFNELLSSHNAFRGRQPLGYTYYDVATSLFDGTLLCSLINVAAPGTIDGRVVVWTPEDWSSVMDNHNLCVNSAIGIGVQHSKNISSKMLADAAVPHILQFVAEVEEIYFLSKVSYSVHPVELYQLMKNIGQKPSTVRDMLPEDILMRWVNFHLRRSDPSAKEVNSFSNDFKDGSVLIRVLSQISPEHCGDSLNTITTPSDDPQELFKRAEKILSITSLMGCSKPILGARDIVQGTGHLITVLLADVYHHFPTVPPVTPTSTSAPSTPRQPFVPSSSSLDLTANMKEEEDGNPFRLWMNSVGFTIRNMSEDLRDGLVLLKVMDSIVPNKVNWNKVNVKVPLNAYQKIENCNYVVSMAQSFKFSVTNIGGKDLYEGNRKLTLGIVWQIIRLHMFTILNDLRTSMSASSKEFSENDIIQWANGQMTDHDKPLRITGFKDTTLRNGKFLLDLIDCIRPGRVNYGLVMQGEESEDFKLNAQYAISLARGLGCCVFLLWEDITELNPKMLLTFVGTLMSMWAKSSLPPDRAH</sequence>
<dbReference type="InterPro" id="IPR036872">
    <property type="entry name" value="CH_dom_sf"/>
</dbReference>
<dbReference type="PROSITE" id="PS50021">
    <property type="entry name" value="CH"/>
    <property type="match status" value="4"/>
</dbReference>
<evidence type="ECO:0000313" key="8">
    <source>
        <dbReference type="EMBL" id="PRP81882.1"/>
    </source>
</evidence>
<dbReference type="InterPro" id="IPR039959">
    <property type="entry name" value="Fimbrin/Plastin"/>
</dbReference>
<feature type="compositionally biased region" description="Polar residues" evidence="6">
    <location>
        <begin position="47"/>
        <end position="57"/>
    </location>
</feature>
<reference evidence="8 9" key="1">
    <citation type="journal article" date="2018" name="Genome Biol. Evol.">
        <title>Multiple Roots of Fruiting Body Formation in Amoebozoa.</title>
        <authorList>
            <person name="Hillmann F."/>
            <person name="Forbes G."/>
            <person name="Novohradska S."/>
            <person name="Ferling I."/>
            <person name="Riege K."/>
            <person name="Groth M."/>
            <person name="Westermann M."/>
            <person name="Marz M."/>
            <person name="Spaller T."/>
            <person name="Winckler T."/>
            <person name="Schaap P."/>
            <person name="Glockner G."/>
        </authorList>
    </citation>
    <scope>NUCLEOTIDE SEQUENCE [LARGE SCALE GENOMIC DNA]</scope>
    <source>
        <strain evidence="8 9">Jena</strain>
    </source>
</reference>
<dbReference type="GO" id="GO:0005884">
    <property type="term" value="C:actin filament"/>
    <property type="evidence" value="ECO:0007669"/>
    <property type="project" value="TreeGrafter"/>
</dbReference>
<dbReference type="Pfam" id="PF00307">
    <property type="entry name" value="CH"/>
    <property type="match status" value="3"/>
</dbReference>